<organism evidence="1 2">
    <name type="scientific">Brachymonas denitrificans DSM 15123</name>
    <dbReference type="NCBI Taxonomy" id="1121117"/>
    <lineage>
        <taxon>Bacteria</taxon>
        <taxon>Pseudomonadati</taxon>
        <taxon>Pseudomonadota</taxon>
        <taxon>Betaproteobacteria</taxon>
        <taxon>Burkholderiales</taxon>
        <taxon>Comamonadaceae</taxon>
        <taxon>Brachymonas</taxon>
    </lineage>
</organism>
<dbReference type="OrthoDB" id="6482216at2"/>
<keyword evidence="2" id="KW-1185">Reference proteome</keyword>
<dbReference type="GO" id="GO:0003676">
    <property type="term" value="F:nucleic acid binding"/>
    <property type="evidence" value="ECO:0007669"/>
    <property type="project" value="InterPro"/>
</dbReference>
<dbReference type="SUPFAM" id="SSF53098">
    <property type="entry name" value="Ribonuclease H-like"/>
    <property type="match status" value="1"/>
</dbReference>
<name>A0A1H8I6K3_9BURK</name>
<dbReference type="EMBL" id="FOCW01000003">
    <property type="protein sequence ID" value="SEN63498.1"/>
    <property type="molecule type" value="Genomic_DNA"/>
</dbReference>
<proteinExistence type="predicted"/>
<reference evidence="1 2" key="1">
    <citation type="submission" date="2016-10" db="EMBL/GenBank/DDBJ databases">
        <authorList>
            <person name="de Groot N.N."/>
        </authorList>
    </citation>
    <scope>NUCLEOTIDE SEQUENCE [LARGE SCALE GENOMIC DNA]</scope>
    <source>
        <strain evidence="1 2">DSM 15123</strain>
    </source>
</reference>
<protein>
    <submittedName>
        <fullName evidence="1">Uncharacterized protein</fullName>
    </submittedName>
</protein>
<dbReference type="InterPro" id="IPR012337">
    <property type="entry name" value="RNaseH-like_sf"/>
</dbReference>
<dbReference type="Gene3D" id="3.30.420.10">
    <property type="entry name" value="Ribonuclease H-like superfamily/Ribonuclease H"/>
    <property type="match status" value="1"/>
</dbReference>
<dbReference type="STRING" id="1121117.SAMN02745977_01705"/>
<dbReference type="Proteomes" id="UP000199531">
    <property type="component" value="Unassembled WGS sequence"/>
</dbReference>
<dbReference type="InterPro" id="IPR036397">
    <property type="entry name" value="RNaseH_sf"/>
</dbReference>
<evidence type="ECO:0000313" key="2">
    <source>
        <dbReference type="Proteomes" id="UP000199531"/>
    </source>
</evidence>
<dbReference type="RefSeq" id="WP_091816592.1">
    <property type="nucleotide sequence ID" value="NZ_FOCW01000003.1"/>
</dbReference>
<sequence>MRVFLDTEFTNFNLPGLISLGLVTEDGREFYAERNDFLREACSPFVQAHVLPLLGRVAGASGNADEVGSRLHQWLEGLGEPVCVVYDYVDDWLLLTQALITPERLRLPATLQSREFVPAEVVQHPTFRAAQAAVYSLEWVQHHALADARGLRAGLLAWQEALKQRL</sequence>
<dbReference type="AlphaFoldDB" id="A0A1H8I6K3"/>
<evidence type="ECO:0000313" key="1">
    <source>
        <dbReference type="EMBL" id="SEN63498.1"/>
    </source>
</evidence>
<gene>
    <name evidence="1" type="ORF">SAMN02745977_01705</name>
</gene>
<accession>A0A1H8I6K3</accession>